<evidence type="ECO:0000256" key="2">
    <source>
        <dbReference type="ARBA" id="ARBA00004651"/>
    </source>
</evidence>
<keyword evidence="9 16" id="KW-0418">Kinase</keyword>
<dbReference type="GO" id="GO:0005886">
    <property type="term" value="C:plasma membrane"/>
    <property type="evidence" value="ECO:0007669"/>
    <property type="project" value="UniProtKB-SubCell"/>
</dbReference>
<dbReference type="Pfam" id="PF06580">
    <property type="entry name" value="His_kinase"/>
    <property type="match status" value="1"/>
</dbReference>
<feature type="domain" description="GAF" evidence="15">
    <location>
        <begin position="221"/>
        <end position="356"/>
    </location>
</feature>
<dbReference type="Pfam" id="PF07694">
    <property type="entry name" value="5TM-5TMR_LYT"/>
    <property type="match status" value="1"/>
</dbReference>
<feature type="transmembrane region" description="Helical" evidence="14">
    <location>
        <begin position="135"/>
        <end position="156"/>
    </location>
</feature>
<sequence length="571" mass="61524">MKHDLFLYLAQRLTIVVTIAFLLSRHPAIRRFFAYQATTKRDILRISGIFGAISIIGTYAAVPIDGALANSRVIGPVLAGLLGGPWAGLGAGLIGGIHRWSLGGFTALACGISTVIEGLLGGLVRRYHPQPLTGFAALITGLMAETLQMLIILAVARPFEDAVELISHIALPMILVNASGIAIFVLMIQDLRAREEQASAGEAQKALQIATITAPMLRQGLNAKSARKVAQVVKNQTDLAAVALTSADQILAHVGLGEDHHLPGMPVRTEITREVLRNGVPVIATTKEEVQCSAPDCPLHSAIVVPLFSGNQTVGALKLYRARTLSVSLVDQELAKGLAHLFSTQLEIADLEKTARLKTVAEIRALQAQISPHFLFNALNTIASYVRTQPETARNLLIQLGDFFRKNLRDPVQFVTLADELQHIEAYLALEQARFEDRLQVVKDIDPQTLTCQVPPLLLQPLVENAIRHGLLPLRQGGTLTLRTCHVDDGTTITIADNGVGIPQTHIDLLLHKEKPPLTAITTGGIGVRNVHERLVTIYGPAYGLCIESSPGSGTCCTVRIPNQAPIPLTL</sequence>
<evidence type="ECO:0000256" key="4">
    <source>
        <dbReference type="ARBA" id="ARBA00022475"/>
    </source>
</evidence>
<evidence type="ECO:0000256" key="9">
    <source>
        <dbReference type="ARBA" id="ARBA00022777"/>
    </source>
</evidence>
<proteinExistence type="predicted"/>
<evidence type="ECO:0000256" key="5">
    <source>
        <dbReference type="ARBA" id="ARBA00022553"/>
    </source>
</evidence>
<dbReference type="EMBL" id="SLXT01000001">
    <property type="protein sequence ID" value="TCP68980.1"/>
    <property type="molecule type" value="Genomic_DNA"/>
</dbReference>
<accession>A0A4R2RWY7</accession>
<evidence type="ECO:0000256" key="8">
    <source>
        <dbReference type="ARBA" id="ARBA00022741"/>
    </source>
</evidence>
<evidence type="ECO:0000256" key="11">
    <source>
        <dbReference type="ARBA" id="ARBA00022989"/>
    </source>
</evidence>
<organism evidence="16 17">
    <name type="scientific">Heliophilum fasciatum</name>
    <dbReference type="NCBI Taxonomy" id="35700"/>
    <lineage>
        <taxon>Bacteria</taxon>
        <taxon>Bacillati</taxon>
        <taxon>Bacillota</taxon>
        <taxon>Clostridia</taxon>
        <taxon>Eubacteriales</taxon>
        <taxon>Heliobacteriaceae</taxon>
        <taxon>Heliophilum</taxon>
    </lineage>
</organism>
<evidence type="ECO:0000256" key="14">
    <source>
        <dbReference type="SAM" id="Phobius"/>
    </source>
</evidence>
<evidence type="ECO:0000259" key="15">
    <source>
        <dbReference type="SMART" id="SM00065"/>
    </source>
</evidence>
<dbReference type="SMART" id="SM00065">
    <property type="entry name" value="GAF"/>
    <property type="match status" value="1"/>
</dbReference>
<protein>
    <recommendedName>
        <fullName evidence="3">histidine kinase</fullName>
        <ecNumber evidence="3">2.7.13.3</ecNumber>
    </recommendedName>
</protein>
<dbReference type="Gene3D" id="1.10.1760.20">
    <property type="match status" value="1"/>
</dbReference>
<keyword evidence="13 14" id="KW-0472">Membrane</keyword>
<feature type="transmembrane region" description="Helical" evidence="14">
    <location>
        <begin position="74"/>
        <end position="95"/>
    </location>
</feature>
<dbReference type="AlphaFoldDB" id="A0A4R2RWY7"/>
<keyword evidence="8" id="KW-0547">Nucleotide-binding</keyword>
<evidence type="ECO:0000256" key="3">
    <source>
        <dbReference type="ARBA" id="ARBA00012438"/>
    </source>
</evidence>
<dbReference type="OrthoDB" id="9809348at2"/>
<dbReference type="InterPro" id="IPR003018">
    <property type="entry name" value="GAF"/>
</dbReference>
<keyword evidence="4" id="KW-1003">Cell membrane</keyword>
<keyword evidence="12" id="KW-0902">Two-component regulatory system</keyword>
<evidence type="ECO:0000256" key="13">
    <source>
        <dbReference type="ARBA" id="ARBA00023136"/>
    </source>
</evidence>
<evidence type="ECO:0000256" key="10">
    <source>
        <dbReference type="ARBA" id="ARBA00022840"/>
    </source>
</evidence>
<feature type="transmembrane region" description="Helical" evidence="14">
    <location>
        <begin position="168"/>
        <end position="188"/>
    </location>
</feature>
<dbReference type="GO" id="GO:0005524">
    <property type="term" value="F:ATP binding"/>
    <property type="evidence" value="ECO:0007669"/>
    <property type="project" value="UniProtKB-KW"/>
</dbReference>
<evidence type="ECO:0000256" key="1">
    <source>
        <dbReference type="ARBA" id="ARBA00000085"/>
    </source>
</evidence>
<evidence type="ECO:0000256" key="12">
    <source>
        <dbReference type="ARBA" id="ARBA00023012"/>
    </source>
</evidence>
<dbReference type="SUPFAM" id="SSF55781">
    <property type="entry name" value="GAF domain-like"/>
    <property type="match status" value="1"/>
</dbReference>
<dbReference type="InterPro" id="IPR003594">
    <property type="entry name" value="HATPase_dom"/>
</dbReference>
<keyword evidence="10" id="KW-0067">ATP-binding</keyword>
<keyword evidence="7 14" id="KW-0812">Transmembrane</keyword>
<dbReference type="PANTHER" id="PTHR34220">
    <property type="entry name" value="SENSOR HISTIDINE KINASE YPDA"/>
    <property type="match status" value="1"/>
</dbReference>
<dbReference type="GO" id="GO:0071555">
    <property type="term" value="P:cell wall organization"/>
    <property type="evidence" value="ECO:0007669"/>
    <property type="project" value="InterPro"/>
</dbReference>
<comment type="catalytic activity">
    <reaction evidence="1">
        <text>ATP + protein L-histidine = ADP + protein N-phospho-L-histidine.</text>
        <dbReference type="EC" id="2.7.13.3"/>
    </reaction>
</comment>
<comment type="caution">
    <text evidence="16">The sequence shown here is derived from an EMBL/GenBank/DDBJ whole genome shotgun (WGS) entry which is preliminary data.</text>
</comment>
<keyword evidence="6" id="KW-0808">Transferase</keyword>
<evidence type="ECO:0000313" key="17">
    <source>
        <dbReference type="Proteomes" id="UP000294813"/>
    </source>
</evidence>
<dbReference type="InterPro" id="IPR036890">
    <property type="entry name" value="HATPase_C_sf"/>
</dbReference>
<feature type="transmembrane region" description="Helical" evidence="14">
    <location>
        <begin position="43"/>
        <end position="62"/>
    </location>
</feature>
<dbReference type="EC" id="2.7.13.3" evidence="3"/>
<keyword evidence="17" id="KW-1185">Reference proteome</keyword>
<feature type="transmembrane region" description="Helical" evidence="14">
    <location>
        <begin position="102"/>
        <end position="123"/>
    </location>
</feature>
<dbReference type="Gene3D" id="3.30.565.10">
    <property type="entry name" value="Histidine kinase-like ATPase, C-terminal domain"/>
    <property type="match status" value="1"/>
</dbReference>
<evidence type="ECO:0000256" key="7">
    <source>
        <dbReference type="ARBA" id="ARBA00022692"/>
    </source>
</evidence>
<comment type="subcellular location">
    <subcellularLocation>
        <location evidence="2">Cell membrane</location>
        <topology evidence="2">Multi-pass membrane protein</topology>
    </subcellularLocation>
</comment>
<dbReference type="Pfam" id="PF13185">
    <property type="entry name" value="GAF_2"/>
    <property type="match status" value="1"/>
</dbReference>
<keyword evidence="5" id="KW-0597">Phosphoprotein</keyword>
<keyword evidence="11 14" id="KW-1133">Transmembrane helix</keyword>
<gene>
    <name evidence="16" type="ORF">EDD73_101148</name>
</gene>
<dbReference type="SUPFAM" id="SSF55874">
    <property type="entry name" value="ATPase domain of HSP90 chaperone/DNA topoisomerase II/histidine kinase"/>
    <property type="match status" value="1"/>
</dbReference>
<dbReference type="Gene3D" id="3.30.450.40">
    <property type="match status" value="1"/>
</dbReference>
<dbReference type="InterPro" id="IPR050640">
    <property type="entry name" value="Bact_2-comp_sensor_kinase"/>
</dbReference>
<dbReference type="GO" id="GO:0000155">
    <property type="term" value="F:phosphorelay sensor kinase activity"/>
    <property type="evidence" value="ECO:0007669"/>
    <property type="project" value="InterPro"/>
</dbReference>
<dbReference type="InterPro" id="IPR011620">
    <property type="entry name" value="Sig_transdc_His_kinase_LytS_TM"/>
</dbReference>
<name>A0A4R2RWY7_9FIRM</name>
<dbReference type="Pfam" id="PF02518">
    <property type="entry name" value="HATPase_c"/>
    <property type="match status" value="1"/>
</dbReference>
<dbReference type="InterPro" id="IPR010559">
    <property type="entry name" value="Sig_transdc_His_kin_internal"/>
</dbReference>
<dbReference type="InterPro" id="IPR029016">
    <property type="entry name" value="GAF-like_dom_sf"/>
</dbReference>
<dbReference type="RefSeq" id="WP_131917771.1">
    <property type="nucleotide sequence ID" value="NZ_JAOQNU010000001.1"/>
</dbReference>
<evidence type="ECO:0000313" key="16">
    <source>
        <dbReference type="EMBL" id="TCP68980.1"/>
    </source>
</evidence>
<dbReference type="Proteomes" id="UP000294813">
    <property type="component" value="Unassembled WGS sequence"/>
</dbReference>
<feature type="transmembrane region" description="Helical" evidence="14">
    <location>
        <begin position="6"/>
        <end position="23"/>
    </location>
</feature>
<evidence type="ECO:0000256" key="6">
    <source>
        <dbReference type="ARBA" id="ARBA00022679"/>
    </source>
</evidence>
<reference evidence="16 17" key="1">
    <citation type="submission" date="2019-03" db="EMBL/GenBank/DDBJ databases">
        <title>Genomic Encyclopedia of Type Strains, Phase IV (KMG-IV): sequencing the most valuable type-strain genomes for metagenomic binning, comparative biology and taxonomic classification.</title>
        <authorList>
            <person name="Goeker M."/>
        </authorList>
    </citation>
    <scope>NUCLEOTIDE SEQUENCE [LARGE SCALE GENOMIC DNA]</scope>
    <source>
        <strain evidence="16 17">DSM 11170</strain>
    </source>
</reference>
<dbReference type="PANTHER" id="PTHR34220:SF7">
    <property type="entry name" value="SENSOR HISTIDINE KINASE YPDA"/>
    <property type="match status" value="1"/>
</dbReference>